<evidence type="ECO:0000256" key="8">
    <source>
        <dbReference type="RuleBase" id="RU003404"/>
    </source>
</evidence>
<dbReference type="GO" id="GO:0042773">
    <property type="term" value="P:ATP synthesis coupled electron transport"/>
    <property type="evidence" value="ECO:0007669"/>
    <property type="project" value="InterPro"/>
</dbReference>
<feature type="transmembrane region" description="Helical" evidence="8">
    <location>
        <begin position="528"/>
        <end position="546"/>
    </location>
</feature>
<feature type="transmembrane region" description="Helical" evidence="8">
    <location>
        <begin position="396"/>
        <end position="421"/>
    </location>
</feature>
<comment type="similarity">
    <text evidence="8">Belongs to the complex I subunit 5 family.</text>
</comment>
<evidence type="ECO:0000259" key="10">
    <source>
        <dbReference type="Pfam" id="PF00662"/>
    </source>
</evidence>
<evidence type="ECO:0000256" key="1">
    <source>
        <dbReference type="ARBA" id="ARBA00004141"/>
    </source>
</evidence>
<comment type="function">
    <text evidence="8">Core subunit of the mitochondrial membrane respiratory chain NADH dehydrogenase (Complex I) which catalyzes electron transfer from NADH through the respiratory chain, using ubiquinone as an electron acceptor. Essential for the catalytic activity and assembly of complex I.</text>
</comment>
<sequence>MRFSFLLFCASIMCVLTYWCMAQGNLTFLFEFELLKLGSLPVGFTIIVDKISLAFSFVVTMISGCVFMFACEYMKEDKYFWRFIWILLSFVISMNLLIFSGSVFFLLLGWDGLGISSFALIIYYQSSESLSGGFQTLLANRVGDAIIVTSTMLLALYGQFTYLFMENFMWPLVFMLCVAAMTKSAQYPFSSWLPAAMAAPTPVSALVHSSTLVTAGIYLIIRLCYNLELSSSSKSLLVLAGAVTCLLGGWAATFENDLKKIIALSTLSQLGVMTFCLGMGFPVLALFHLFTHALFKALLFLAAGTILMSSFGTQDIRLLGSTSISMPLVVVIFNVTSLCLIGAPSLSAFYSKHLILELMLFHPMSVLSAFTMLVATAFTAKYVFRVMKAVSWSHPVMTNTAAVSLFKVDCSLFILSLGAISSGKFFSILEMSVNEVVLMPSFSGSLLNFVVVLGAVSGLILVAAEKTSYFLSTLFWLTPLFIGSSKILAKCNEKMASLDYGWLEPSMKVKLVGFQLSDLLNWPGSINSFTRVLILSIVISLAFSFVV</sequence>
<evidence type="ECO:0000259" key="9">
    <source>
        <dbReference type="Pfam" id="PF00361"/>
    </source>
</evidence>
<organism evidence="11">
    <name type="scientific">Pyramidella dolabrata</name>
    <name type="common">giant Atlantic pyram</name>
    <dbReference type="NCBI Taxonomy" id="252582"/>
    <lineage>
        <taxon>Eukaryota</taxon>
        <taxon>Metazoa</taxon>
        <taxon>Spiralia</taxon>
        <taxon>Lophotrochozoa</taxon>
        <taxon>Mollusca</taxon>
        <taxon>Gastropoda</taxon>
        <taxon>Heterobranchia</taxon>
        <taxon>Euthyneura</taxon>
        <taxon>Panpulmonata</taxon>
        <taxon>Pyramidelloidea</taxon>
        <taxon>Pyramidellidae</taxon>
        <taxon>Pyramidella</taxon>
    </lineage>
</organism>
<dbReference type="AlphaFoldDB" id="Q6VAP3"/>
<keyword evidence="8" id="KW-0813">Transport</keyword>
<dbReference type="InterPro" id="IPR001516">
    <property type="entry name" value="Proton_antipo_N"/>
</dbReference>
<dbReference type="PANTHER" id="PTHR42829">
    <property type="entry name" value="NADH-UBIQUINONE OXIDOREDUCTASE CHAIN 5"/>
    <property type="match status" value="1"/>
</dbReference>
<protein>
    <recommendedName>
        <fullName evidence="3 8">NADH-ubiquinone oxidoreductase chain 5</fullName>
        <ecNumber evidence="2 8">7.1.1.2</ecNumber>
    </recommendedName>
</protein>
<keyword evidence="5 8" id="KW-1133">Transmembrane helix</keyword>
<gene>
    <name evidence="11" type="primary">nad5</name>
</gene>
<dbReference type="EMBL" id="AY345054">
    <property type="protein sequence ID" value="AAR21556.2"/>
    <property type="molecule type" value="Genomic_DNA"/>
</dbReference>
<feature type="transmembrane region" description="Helical" evidence="8">
    <location>
        <begin position="46"/>
        <end position="67"/>
    </location>
</feature>
<reference evidence="11" key="1">
    <citation type="journal article" date="2004" name="Mol. Biol. Evol.">
        <title>Molecular phylogeny of euthyneura (mollusca: gastropoda).</title>
        <authorList>
            <person name="Grande C."/>
            <person name="Templado J."/>
            <person name="Cervera J.L."/>
            <person name="Zardoya R."/>
        </authorList>
    </citation>
    <scope>NUCLEOTIDE SEQUENCE</scope>
</reference>
<feature type="transmembrane region" description="Helical" evidence="8">
    <location>
        <begin position="197"/>
        <end position="221"/>
    </location>
</feature>
<keyword evidence="8 11" id="KW-0496">Mitochondrion</keyword>
<feature type="domain" description="NADH-Ubiquinone oxidoreductase (complex I) chain 5 N-terminal" evidence="10">
    <location>
        <begin position="36"/>
        <end position="83"/>
    </location>
</feature>
<feature type="transmembrane region" description="Helical" evidence="8">
    <location>
        <begin position="441"/>
        <end position="462"/>
    </location>
</feature>
<feature type="transmembrane region" description="Helical" evidence="8">
    <location>
        <begin position="104"/>
        <end position="124"/>
    </location>
</feature>
<feature type="transmembrane region" description="Helical" evidence="8">
    <location>
        <begin position="366"/>
        <end position="384"/>
    </location>
</feature>
<dbReference type="GO" id="GO:0016020">
    <property type="term" value="C:membrane"/>
    <property type="evidence" value="ECO:0007669"/>
    <property type="project" value="UniProtKB-SubCell"/>
</dbReference>
<keyword evidence="6 8" id="KW-0472">Membrane</keyword>
<dbReference type="InterPro" id="IPR003945">
    <property type="entry name" value="NU5C-like"/>
</dbReference>
<comment type="catalytic activity">
    <reaction evidence="7 8">
        <text>a ubiquinone + NADH + 5 H(+)(in) = a ubiquinol + NAD(+) + 4 H(+)(out)</text>
        <dbReference type="Rhea" id="RHEA:29091"/>
        <dbReference type="Rhea" id="RHEA-COMP:9565"/>
        <dbReference type="Rhea" id="RHEA-COMP:9566"/>
        <dbReference type="ChEBI" id="CHEBI:15378"/>
        <dbReference type="ChEBI" id="CHEBI:16389"/>
        <dbReference type="ChEBI" id="CHEBI:17976"/>
        <dbReference type="ChEBI" id="CHEBI:57540"/>
        <dbReference type="ChEBI" id="CHEBI:57945"/>
        <dbReference type="EC" id="7.1.1.2"/>
    </reaction>
</comment>
<dbReference type="PANTHER" id="PTHR42829:SF2">
    <property type="entry name" value="NADH-UBIQUINONE OXIDOREDUCTASE CHAIN 5"/>
    <property type="match status" value="1"/>
</dbReference>
<evidence type="ECO:0000256" key="5">
    <source>
        <dbReference type="ARBA" id="ARBA00022989"/>
    </source>
</evidence>
<feature type="transmembrane region" description="Helical" evidence="8">
    <location>
        <begin position="236"/>
        <end position="254"/>
    </location>
</feature>
<feature type="transmembrane region" description="Helical" evidence="8">
    <location>
        <begin position="293"/>
        <end position="312"/>
    </location>
</feature>
<feature type="transmembrane region" description="Helical" evidence="8">
    <location>
        <begin position="261"/>
        <end position="287"/>
    </location>
</feature>
<dbReference type="GO" id="GO:0015990">
    <property type="term" value="P:electron transport coupled proton transport"/>
    <property type="evidence" value="ECO:0007669"/>
    <property type="project" value="TreeGrafter"/>
</dbReference>
<dbReference type="GO" id="GO:0003954">
    <property type="term" value="F:NADH dehydrogenase activity"/>
    <property type="evidence" value="ECO:0007669"/>
    <property type="project" value="TreeGrafter"/>
</dbReference>
<accession>Q6VAP3</accession>
<feature type="domain" description="NADH:quinone oxidoreductase/Mrp antiporter transmembrane" evidence="9">
    <location>
        <begin position="100"/>
        <end position="378"/>
    </location>
</feature>
<comment type="subcellular location">
    <subcellularLocation>
        <location evidence="1">Membrane</location>
        <topology evidence="1">Multi-pass membrane protein</topology>
    </subcellularLocation>
</comment>
<geneLocation type="mitochondrion" evidence="11"/>
<dbReference type="Pfam" id="PF00662">
    <property type="entry name" value="Proton_antipo_N"/>
    <property type="match status" value="1"/>
</dbReference>
<evidence type="ECO:0000256" key="3">
    <source>
        <dbReference type="ARBA" id="ARBA00021096"/>
    </source>
</evidence>
<feature type="transmembrane region" description="Helical" evidence="8">
    <location>
        <begin position="324"/>
        <end position="346"/>
    </location>
</feature>
<feature type="transmembrane region" description="Helical" evidence="8">
    <location>
        <begin position="168"/>
        <end position="185"/>
    </location>
</feature>
<keyword evidence="8" id="KW-0520">NAD</keyword>
<proteinExistence type="inferred from homology"/>
<evidence type="ECO:0000256" key="4">
    <source>
        <dbReference type="ARBA" id="ARBA00022692"/>
    </source>
</evidence>
<evidence type="ECO:0000256" key="6">
    <source>
        <dbReference type="ARBA" id="ARBA00023136"/>
    </source>
</evidence>
<reference evidence="11" key="3">
    <citation type="journal article" date="2008" name="BMC Evol. Biol.">
        <title>Evolution of gastropod mitochondrial genome arrangements.</title>
        <authorList>
            <person name="Grande C."/>
            <person name="Templado J."/>
            <person name="Zardoya R."/>
        </authorList>
    </citation>
    <scope>NUCLEOTIDE SEQUENCE</scope>
</reference>
<keyword evidence="8" id="KW-0830">Ubiquinone</keyword>
<feature type="transmembrane region" description="Helical" evidence="8">
    <location>
        <begin position="79"/>
        <end position="98"/>
    </location>
</feature>
<name>Q6VAP3_9GAST</name>
<evidence type="ECO:0000256" key="7">
    <source>
        <dbReference type="ARBA" id="ARBA00049551"/>
    </source>
</evidence>
<evidence type="ECO:0000256" key="2">
    <source>
        <dbReference type="ARBA" id="ARBA00012944"/>
    </source>
</evidence>
<dbReference type="PRINTS" id="PR01434">
    <property type="entry name" value="NADHDHGNASE5"/>
</dbReference>
<reference evidence="11" key="2">
    <citation type="journal article" date="2004" name="Mol. Phylogenet. Evol.">
        <title>Phylogenetic relationships among Opisthobranchia (Mollusca: Gastropoda) based on mitochondrial cox 1, trnV, and rrnL genes.</title>
        <authorList>
            <person name="Grande C."/>
            <person name="Templado J."/>
            <person name="Cervera J.L."/>
            <person name="Zardoya R."/>
        </authorList>
    </citation>
    <scope>NUCLEOTIDE SEQUENCE</scope>
</reference>
<keyword evidence="4 8" id="KW-0812">Transmembrane</keyword>
<dbReference type="EC" id="7.1.1.2" evidence="2 8"/>
<dbReference type="GO" id="GO:0008137">
    <property type="term" value="F:NADH dehydrogenase (ubiquinone) activity"/>
    <property type="evidence" value="ECO:0007669"/>
    <property type="project" value="UniProtKB-EC"/>
</dbReference>
<evidence type="ECO:0000313" key="11">
    <source>
        <dbReference type="EMBL" id="AAR21556.2"/>
    </source>
</evidence>
<dbReference type="Pfam" id="PF00361">
    <property type="entry name" value="Proton_antipo_M"/>
    <property type="match status" value="1"/>
</dbReference>
<dbReference type="InterPro" id="IPR001750">
    <property type="entry name" value="ND/Mrp_TM"/>
</dbReference>